<feature type="chain" id="PRO_5041651922" evidence="2">
    <location>
        <begin position="20"/>
        <end position="258"/>
    </location>
</feature>
<evidence type="ECO:0000313" key="4">
    <source>
        <dbReference type="Proteomes" id="UP000321749"/>
    </source>
</evidence>
<comment type="caution">
    <text evidence="3">The sequence shown here is derived from an EMBL/GenBank/DDBJ whole genome shotgun (WGS) entry which is preliminary data.</text>
</comment>
<proteinExistence type="predicted"/>
<evidence type="ECO:0000256" key="2">
    <source>
        <dbReference type="SAM" id="SignalP"/>
    </source>
</evidence>
<dbReference type="EMBL" id="BJUU01000025">
    <property type="protein sequence ID" value="GEK81333.1"/>
    <property type="molecule type" value="Genomic_DNA"/>
</dbReference>
<evidence type="ECO:0000256" key="1">
    <source>
        <dbReference type="SAM" id="MobiDB-lite"/>
    </source>
</evidence>
<keyword evidence="2" id="KW-0732">Signal</keyword>
<sequence length="258" mass="25338">MRQAAGCAAAAALVLLVTACGQPGALAPTASPAGPQGSATAPASPPDASADPSAAATPAPSETAPTETTPVDSTPATVAPPRDRTPPPAIGLPDPGIEPQRLPIQGAAPVPRQRFDLYVLCRDEVTVWSDAAGQASSEFACEQPGELIVQAALDGGFGGIASVPEADVAAPVLWLVPQGEPLPPAARQQLADALAGVEALAAEVRCGEGAGTVTVGQGSATCSGGSGGRELPLVTVDTALATIGYDGGFDGRVVLLTS</sequence>
<reference evidence="3 4" key="1">
    <citation type="submission" date="2019-07" db="EMBL/GenBank/DDBJ databases">
        <title>Whole genome shotgun sequence of Agrococcus baldri NBRC 103055.</title>
        <authorList>
            <person name="Hosoyama A."/>
            <person name="Uohara A."/>
            <person name="Ohji S."/>
            <person name="Ichikawa N."/>
        </authorList>
    </citation>
    <scope>NUCLEOTIDE SEQUENCE [LARGE SCALE GENOMIC DNA]</scope>
    <source>
        <strain evidence="3 4">NBRC 103055</strain>
    </source>
</reference>
<protein>
    <submittedName>
        <fullName evidence="3">Uncharacterized protein</fullName>
    </submittedName>
</protein>
<name>A0AA87RLR6_9MICO</name>
<dbReference type="Proteomes" id="UP000321749">
    <property type="component" value="Unassembled WGS sequence"/>
</dbReference>
<feature type="signal peptide" evidence="2">
    <location>
        <begin position="1"/>
        <end position="19"/>
    </location>
</feature>
<dbReference type="AlphaFoldDB" id="A0AA87RLR6"/>
<organism evidence="3 4">
    <name type="scientific">Agrococcus baldri</name>
    <dbReference type="NCBI Taxonomy" id="153730"/>
    <lineage>
        <taxon>Bacteria</taxon>
        <taxon>Bacillati</taxon>
        <taxon>Actinomycetota</taxon>
        <taxon>Actinomycetes</taxon>
        <taxon>Micrococcales</taxon>
        <taxon>Microbacteriaceae</taxon>
        <taxon>Agrococcus</taxon>
    </lineage>
</organism>
<feature type="compositionally biased region" description="Low complexity" evidence="1">
    <location>
        <begin position="38"/>
        <end position="70"/>
    </location>
</feature>
<dbReference type="PROSITE" id="PS51257">
    <property type="entry name" value="PROKAR_LIPOPROTEIN"/>
    <property type="match status" value="1"/>
</dbReference>
<keyword evidence="4" id="KW-1185">Reference proteome</keyword>
<feature type="region of interest" description="Disordered" evidence="1">
    <location>
        <begin position="23"/>
        <end position="103"/>
    </location>
</feature>
<evidence type="ECO:0000313" key="3">
    <source>
        <dbReference type="EMBL" id="GEK81333.1"/>
    </source>
</evidence>
<gene>
    <name evidence="3" type="ORF">ABA31_26840</name>
</gene>
<accession>A0AA87RLR6</accession>